<gene>
    <name evidence="9" type="ORF">EG19_05235</name>
</gene>
<name>A0A062XYL2_9BACT</name>
<keyword evidence="6" id="KW-0560">Oxidoreductase</keyword>
<dbReference type="Gene3D" id="3.30.9.10">
    <property type="entry name" value="D-Amino Acid Oxidase, subunit A, domain 2"/>
    <property type="match status" value="1"/>
</dbReference>
<keyword evidence="4" id="KW-0319">Glycerol metabolism</keyword>
<feature type="domain" description="FAD dependent oxidoreductase" evidence="7">
    <location>
        <begin position="20"/>
        <end position="365"/>
    </location>
</feature>
<dbReference type="PRINTS" id="PR01001">
    <property type="entry name" value="FADG3PDH"/>
</dbReference>
<evidence type="ECO:0000256" key="2">
    <source>
        <dbReference type="ARBA" id="ARBA00007330"/>
    </source>
</evidence>
<evidence type="ECO:0008006" key="11">
    <source>
        <dbReference type="Google" id="ProtNLM"/>
    </source>
</evidence>
<evidence type="ECO:0000259" key="8">
    <source>
        <dbReference type="Pfam" id="PF16901"/>
    </source>
</evidence>
<dbReference type="Pfam" id="PF01266">
    <property type="entry name" value="DAO"/>
    <property type="match status" value="1"/>
</dbReference>
<keyword evidence="5" id="KW-0274">FAD</keyword>
<evidence type="ECO:0000256" key="4">
    <source>
        <dbReference type="ARBA" id="ARBA00022798"/>
    </source>
</evidence>
<dbReference type="InterPro" id="IPR038299">
    <property type="entry name" value="DAO_C_sf"/>
</dbReference>
<keyword evidence="10" id="KW-1185">Reference proteome</keyword>
<dbReference type="InterPro" id="IPR036188">
    <property type="entry name" value="FAD/NAD-bd_sf"/>
</dbReference>
<keyword evidence="3" id="KW-0285">Flavoprotein</keyword>
<sequence>MSAANHWRARGWRFLEEGVDFLIIGGGITGAGVFHEASLRGLRVGLVEKGDFASGTSSRSSKLIHGGLRYLKRLQLRITRMACRERDTLALLNPHLVWPLRFVYPAYAHDPTPGWQVALGLTMYDHLTPFRHQHQRLSAEEVHRLVPTLAKRGLEFGLAYDDCVADDAQLTWTVIKAGVRAGGVALNYAQVEELLRDRQGQVRGAVVRDVPSGQARKVRAHVVINATGAWCDHVRALLGSVPSRLRPSRGSHLLFPRHRLPLSVAVTGLSPDDGRPVFAVPHSEGTLVGTTDLFHEGPLDNPKPSREEVHYLMRFVQHAFPQARLTLRDVCGAFAGVRPIVDSDADEPSEASREEAVWVEEGMVSAAGGKLTTFRVTAAEVVAQALRLLPEERRPLDFDLSLATAVLPDRVAPEAVQALLTWGVDEVVARGMVRRLGAQALALAQGSHPESLVPLEEQFGLCPAEIAYHLRASQVVRLSDLLLRRVRLGMWQPQECLEMARRLRRVVRRAAGWNVRQWQQELEHLAEELKAWLPPEEAP</sequence>
<dbReference type="AlphaFoldDB" id="A0A062XYL2"/>
<comment type="similarity">
    <text evidence="2">Belongs to the FAD-dependent glycerol-3-phosphate dehydrogenase family.</text>
</comment>
<dbReference type="InterPro" id="IPR006076">
    <property type="entry name" value="FAD-dep_OxRdtase"/>
</dbReference>
<dbReference type="InterPro" id="IPR000447">
    <property type="entry name" value="G3P_DH_FAD-dep"/>
</dbReference>
<dbReference type="Gene3D" id="3.50.50.60">
    <property type="entry name" value="FAD/NAD(P)-binding domain"/>
    <property type="match status" value="1"/>
</dbReference>
<dbReference type="GO" id="GO:0046168">
    <property type="term" value="P:glycerol-3-phosphate catabolic process"/>
    <property type="evidence" value="ECO:0007669"/>
    <property type="project" value="TreeGrafter"/>
</dbReference>
<evidence type="ECO:0000313" key="10">
    <source>
        <dbReference type="Proteomes" id="UP000027284"/>
    </source>
</evidence>
<dbReference type="SUPFAM" id="SSF54373">
    <property type="entry name" value="FAD-linked reductases, C-terminal domain"/>
    <property type="match status" value="1"/>
</dbReference>
<evidence type="ECO:0000313" key="9">
    <source>
        <dbReference type="EMBL" id="KDA53605.1"/>
    </source>
</evidence>
<protein>
    <recommendedName>
        <fullName evidence="11">Glycerol-3-phosphate dehydrogenase/oxidase</fullName>
    </recommendedName>
</protein>
<dbReference type="EMBL" id="JMFG01000020">
    <property type="protein sequence ID" value="KDA53605.1"/>
    <property type="molecule type" value="Genomic_DNA"/>
</dbReference>
<dbReference type="Pfam" id="PF16901">
    <property type="entry name" value="DAO_C"/>
    <property type="match status" value="1"/>
</dbReference>
<dbReference type="Proteomes" id="UP000027284">
    <property type="component" value="Unassembled WGS sequence"/>
</dbReference>
<dbReference type="Gene3D" id="1.10.8.870">
    <property type="entry name" value="Alpha-glycerophosphate oxidase, cap domain"/>
    <property type="match status" value="1"/>
</dbReference>
<dbReference type="GO" id="GO:0004368">
    <property type="term" value="F:glycerol-3-phosphate dehydrogenase (quinone) activity"/>
    <property type="evidence" value="ECO:0007669"/>
    <property type="project" value="InterPro"/>
</dbReference>
<dbReference type="PANTHER" id="PTHR11985">
    <property type="entry name" value="GLYCEROL-3-PHOSPHATE DEHYDROGENASE"/>
    <property type="match status" value="1"/>
</dbReference>
<organism evidence="9 10">
    <name type="scientific">Thermoanaerobaculum aquaticum</name>
    <dbReference type="NCBI Taxonomy" id="1312852"/>
    <lineage>
        <taxon>Bacteria</taxon>
        <taxon>Pseudomonadati</taxon>
        <taxon>Acidobacteriota</taxon>
        <taxon>Thermoanaerobaculia</taxon>
        <taxon>Thermoanaerobaculales</taxon>
        <taxon>Thermoanaerobaculaceae</taxon>
        <taxon>Thermoanaerobaculum</taxon>
    </lineage>
</organism>
<comment type="caution">
    <text evidence="9">The sequence shown here is derived from an EMBL/GenBank/DDBJ whole genome shotgun (WGS) entry which is preliminary data.</text>
</comment>
<dbReference type="STRING" id="1312852.EG19_05235"/>
<dbReference type="RefSeq" id="WP_053335108.1">
    <property type="nucleotide sequence ID" value="NZ_JMFG01000020.1"/>
</dbReference>
<comment type="cofactor">
    <cofactor evidence="1">
        <name>FAD</name>
        <dbReference type="ChEBI" id="CHEBI:57692"/>
    </cofactor>
</comment>
<dbReference type="SUPFAM" id="SSF51905">
    <property type="entry name" value="FAD/NAD(P)-binding domain"/>
    <property type="match status" value="1"/>
</dbReference>
<dbReference type="PANTHER" id="PTHR11985:SF35">
    <property type="entry name" value="ANAEROBIC GLYCEROL-3-PHOSPHATE DEHYDROGENASE SUBUNIT A"/>
    <property type="match status" value="1"/>
</dbReference>
<accession>A0A062XYL2</accession>
<feature type="domain" description="Alpha-glycerophosphate oxidase C-terminal" evidence="8">
    <location>
        <begin position="421"/>
        <end position="515"/>
    </location>
</feature>
<evidence type="ECO:0000256" key="6">
    <source>
        <dbReference type="ARBA" id="ARBA00023002"/>
    </source>
</evidence>
<dbReference type="GO" id="GO:0006071">
    <property type="term" value="P:glycerol metabolic process"/>
    <property type="evidence" value="ECO:0007669"/>
    <property type="project" value="UniProtKB-KW"/>
</dbReference>
<dbReference type="InterPro" id="IPR031656">
    <property type="entry name" value="DAO_C"/>
</dbReference>
<evidence type="ECO:0000256" key="3">
    <source>
        <dbReference type="ARBA" id="ARBA00022630"/>
    </source>
</evidence>
<reference evidence="9 10" key="1">
    <citation type="submission" date="2014-04" db="EMBL/GenBank/DDBJ databases">
        <title>The Genome Sequence of Thermoanaerobaculum aquaticum MP-01, The First Cultivated Group 23 Acidobacterium.</title>
        <authorList>
            <person name="Stamps B.W."/>
            <person name="Losey N.A."/>
            <person name="Lawson P.A."/>
            <person name="Stevenson B.S."/>
        </authorList>
    </citation>
    <scope>NUCLEOTIDE SEQUENCE [LARGE SCALE GENOMIC DNA]</scope>
    <source>
        <strain evidence="9 10">MP-01</strain>
    </source>
</reference>
<proteinExistence type="inferred from homology"/>
<evidence type="ECO:0000256" key="1">
    <source>
        <dbReference type="ARBA" id="ARBA00001974"/>
    </source>
</evidence>
<evidence type="ECO:0000256" key="5">
    <source>
        <dbReference type="ARBA" id="ARBA00022827"/>
    </source>
</evidence>
<dbReference type="OrthoDB" id="9766796at2"/>
<evidence type="ECO:0000259" key="7">
    <source>
        <dbReference type="Pfam" id="PF01266"/>
    </source>
</evidence>